<evidence type="ECO:0000256" key="2">
    <source>
        <dbReference type="SAM" id="Phobius"/>
    </source>
</evidence>
<name>A0A6M8EHH2_9BACT</name>
<gene>
    <name evidence="3" type="ORF">AACT_2503</name>
</gene>
<reference evidence="3 4" key="1">
    <citation type="submission" date="2019-08" db="EMBL/GenBank/DDBJ databases">
        <title>Complete genome sequence of Arcobacter acticola.</title>
        <authorList>
            <person name="Miller W."/>
        </authorList>
    </citation>
    <scope>NUCLEOTIDE SEQUENCE [LARGE SCALE GENOMIC DNA]</scope>
    <source>
        <strain evidence="3 4">KCTC 52212</strain>
    </source>
</reference>
<dbReference type="EMBL" id="CP042652">
    <property type="protein sequence ID" value="QKE29592.1"/>
    <property type="molecule type" value="Genomic_DNA"/>
</dbReference>
<protein>
    <submittedName>
        <fullName evidence="3">Uncharacterized protein</fullName>
    </submittedName>
</protein>
<evidence type="ECO:0000313" key="3">
    <source>
        <dbReference type="EMBL" id="QKE29592.1"/>
    </source>
</evidence>
<keyword evidence="4" id="KW-1185">Reference proteome</keyword>
<keyword evidence="2" id="KW-0472">Membrane</keyword>
<evidence type="ECO:0000313" key="4">
    <source>
        <dbReference type="Proteomes" id="UP000503483"/>
    </source>
</evidence>
<dbReference type="Proteomes" id="UP000503483">
    <property type="component" value="Chromosome"/>
</dbReference>
<dbReference type="AlphaFoldDB" id="A0A6M8EHH2"/>
<dbReference type="RefSeq" id="WP_172127461.1">
    <property type="nucleotide sequence ID" value="NZ_CP042652.1"/>
</dbReference>
<feature type="coiled-coil region" evidence="1">
    <location>
        <begin position="101"/>
        <end position="131"/>
    </location>
</feature>
<accession>A0A6M8EHH2</accession>
<proteinExistence type="predicted"/>
<keyword evidence="2" id="KW-1133">Transmembrane helix</keyword>
<dbReference type="KEGG" id="paco:AACT_2503"/>
<keyword evidence="1" id="KW-0175">Coiled coil</keyword>
<feature type="transmembrane region" description="Helical" evidence="2">
    <location>
        <begin position="6"/>
        <end position="28"/>
    </location>
</feature>
<sequence>MNDETILILGIILLGVGAIIGALTYHLIVYRFSNKIEKQLDKSIKNYENFVLEKATNTIDRFESITNEVTNISNNIKKEQKSIYQSTCSISEDIDTFFRELKSSQEMRVSLENEIIKLKNIINRKNKQNKEK</sequence>
<keyword evidence="2" id="KW-0812">Transmembrane</keyword>
<organism evidence="3 4">
    <name type="scientific">Arcobacter acticola</name>
    <dbReference type="NCBI Taxonomy" id="1849015"/>
    <lineage>
        <taxon>Bacteria</taxon>
        <taxon>Pseudomonadati</taxon>
        <taxon>Campylobacterota</taxon>
        <taxon>Epsilonproteobacteria</taxon>
        <taxon>Campylobacterales</taxon>
        <taxon>Arcobacteraceae</taxon>
        <taxon>Arcobacter</taxon>
    </lineage>
</organism>
<evidence type="ECO:0000256" key="1">
    <source>
        <dbReference type="SAM" id="Coils"/>
    </source>
</evidence>